<evidence type="ECO:0000313" key="8">
    <source>
        <dbReference type="Proteomes" id="UP001595909"/>
    </source>
</evidence>
<protein>
    <submittedName>
        <fullName evidence="7">Sigma factor-like helix-turn-helix DNA-binding protein</fullName>
    </submittedName>
</protein>
<feature type="domain" description="RNA polymerase sigma factor 70 region 4 type 2" evidence="6">
    <location>
        <begin position="2"/>
        <end position="46"/>
    </location>
</feature>
<feature type="region of interest" description="Disordered" evidence="5">
    <location>
        <begin position="126"/>
        <end position="349"/>
    </location>
</feature>
<accession>A0ABV9RAP9</accession>
<dbReference type="SUPFAM" id="SSF88659">
    <property type="entry name" value="Sigma3 and sigma4 domains of RNA polymerase sigma factors"/>
    <property type="match status" value="1"/>
</dbReference>
<keyword evidence="4" id="KW-0804">Transcription</keyword>
<sequence>MAALDALPAVQRRALLLRHARGMTPTEIAALDGVAVDVVERRLAHGALALAHRLGVPGTPDVVAARELAPLGGFADASLAPTASGVDGAEGRRRRLPIVAASLAAASMTALGAAVATSQGLDQVGDTAGPGSPIGIGSAPGLGAMLPPPAAGTEAGAVLPGPADTAVDDLGLRPEPSSGPVPSLAASPGPLAGVPAVGTGPVDAGAPRAAVGPGVPTSRPSPSSSPAPSSAVSESSPAPSSSGSQPSGSASPSTSATGPGPTTRPEPRERRDDPPPRAGASSGGSGDDRKGGRDGGRDGGGDAPRGGERESDRGGGARGGDDSGGGDGRGGDGRDGASPSGSGSSRGGR</sequence>
<evidence type="ECO:0000256" key="3">
    <source>
        <dbReference type="ARBA" id="ARBA00023082"/>
    </source>
</evidence>
<evidence type="ECO:0000259" key="6">
    <source>
        <dbReference type="Pfam" id="PF08281"/>
    </source>
</evidence>
<evidence type="ECO:0000256" key="2">
    <source>
        <dbReference type="ARBA" id="ARBA00023015"/>
    </source>
</evidence>
<keyword evidence="2" id="KW-0805">Transcription regulation</keyword>
<gene>
    <name evidence="7" type="ORF">ACFPEL_00590</name>
</gene>
<organism evidence="7 8">
    <name type="scientific">Actinomycetospora chibensis</name>
    <dbReference type="NCBI Taxonomy" id="663606"/>
    <lineage>
        <taxon>Bacteria</taxon>
        <taxon>Bacillati</taxon>
        <taxon>Actinomycetota</taxon>
        <taxon>Actinomycetes</taxon>
        <taxon>Pseudonocardiales</taxon>
        <taxon>Pseudonocardiaceae</taxon>
        <taxon>Actinomycetospora</taxon>
    </lineage>
</organism>
<reference evidence="8" key="1">
    <citation type="journal article" date="2019" name="Int. J. Syst. Evol. Microbiol.">
        <title>The Global Catalogue of Microorganisms (GCM) 10K type strain sequencing project: providing services to taxonomists for standard genome sequencing and annotation.</title>
        <authorList>
            <consortium name="The Broad Institute Genomics Platform"/>
            <consortium name="The Broad Institute Genome Sequencing Center for Infectious Disease"/>
            <person name="Wu L."/>
            <person name="Ma J."/>
        </authorList>
    </citation>
    <scope>NUCLEOTIDE SEQUENCE [LARGE SCALE GENOMIC DNA]</scope>
    <source>
        <strain evidence="8">CCUG 50347</strain>
    </source>
</reference>
<evidence type="ECO:0000256" key="5">
    <source>
        <dbReference type="SAM" id="MobiDB-lite"/>
    </source>
</evidence>
<dbReference type="InterPro" id="IPR036388">
    <property type="entry name" value="WH-like_DNA-bd_sf"/>
</dbReference>
<comment type="similarity">
    <text evidence="1">Belongs to the sigma-70 factor family. ECF subfamily.</text>
</comment>
<comment type="caution">
    <text evidence="7">The sequence shown here is derived from an EMBL/GenBank/DDBJ whole genome shotgun (WGS) entry which is preliminary data.</text>
</comment>
<dbReference type="Pfam" id="PF08281">
    <property type="entry name" value="Sigma70_r4_2"/>
    <property type="match status" value="1"/>
</dbReference>
<evidence type="ECO:0000256" key="4">
    <source>
        <dbReference type="ARBA" id="ARBA00023163"/>
    </source>
</evidence>
<dbReference type="InterPro" id="IPR013249">
    <property type="entry name" value="RNA_pol_sigma70_r4_t2"/>
</dbReference>
<name>A0ABV9RAP9_9PSEU</name>
<dbReference type="InterPro" id="IPR013324">
    <property type="entry name" value="RNA_pol_sigma_r3/r4-like"/>
</dbReference>
<feature type="compositionally biased region" description="Low complexity" evidence="5">
    <location>
        <begin position="200"/>
        <end position="263"/>
    </location>
</feature>
<dbReference type="EMBL" id="JBHSIM010000001">
    <property type="protein sequence ID" value="MFC4830890.1"/>
    <property type="molecule type" value="Genomic_DNA"/>
</dbReference>
<dbReference type="Proteomes" id="UP001595909">
    <property type="component" value="Unassembled WGS sequence"/>
</dbReference>
<evidence type="ECO:0000313" key="7">
    <source>
        <dbReference type="EMBL" id="MFC4830890.1"/>
    </source>
</evidence>
<evidence type="ECO:0000256" key="1">
    <source>
        <dbReference type="ARBA" id="ARBA00010641"/>
    </source>
</evidence>
<feature type="compositionally biased region" description="Basic and acidic residues" evidence="5">
    <location>
        <begin position="286"/>
        <end position="321"/>
    </location>
</feature>
<keyword evidence="8" id="KW-1185">Reference proteome</keyword>
<proteinExistence type="inferred from homology"/>
<feature type="compositionally biased region" description="Basic and acidic residues" evidence="5">
    <location>
        <begin position="265"/>
        <end position="275"/>
    </location>
</feature>
<dbReference type="Gene3D" id="1.10.10.10">
    <property type="entry name" value="Winged helix-like DNA-binding domain superfamily/Winged helix DNA-binding domain"/>
    <property type="match status" value="1"/>
</dbReference>
<keyword evidence="3" id="KW-0731">Sigma factor</keyword>